<keyword evidence="3" id="KW-1185">Reference proteome</keyword>
<sequence>MADNWLFLCSSVPSALLSWPRCAIIANRLFLLFFCFRILFHYNVVPLLLIVIFKIVHFFWLFLLAIVPLLLNRFLCSSVSSALLCWLRCPITANRIFLASVSSALLSYTRCAMSDNWLLLGSSVSSALLSWPRCAIVDNRRLLSSSVSTTLLSRFLIASRLLAASPVIPLFLLDIGKSEYSTKQK</sequence>
<feature type="transmembrane region" description="Helical" evidence="1">
    <location>
        <begin position="47"/>
        <end position="71"/>
    </location>
</feature>
<evidence type="ECO:0000256" key="1">
    <source>
        <dbReference type="SAM" id="Phobius"/>
    </source>
</evidence>
<name>A0A4Y2QI57_ARAVE</name>
<gene>
    <name evidence="2" type="ORF">AVEN_210282_1</name>
</gene>
<evidence type="ECO:0000313" key="2">
    <source>
        <dbReference type="EMBL" id="GBN62967.1"/>
    </source>
</evidence>
<evidence type="ECO:0000313" key="3">
    <source>
        <dbReference type="Proteomes" id="UP000499080"/>
    </source>
</evidence>
<comment type="caution">
    <text evidence="2">The sequence shown here is derived from an EMBL/GenBank/DDBJ whole genome shotgun (WGS) entry which is preliminary data.</text>
</comment>
<proteinExistence type="predicted"/>
<reference evidence="2 3" key="1">
    <citation type="journal article" date="2019" name="Sci. Rep.">
        <title>Orb-weaving spider Araneus ventricosus genome elucidates the spidroin gene catalogue.</title>
        <authorList>
            <person name="Kono N."/>
            <person name="Nakamura H."/>
            <person name="Ohtoshi R."/>
            <person name="Moran D.A.P."/>
            <person name="Shinohara A."/>
            <person name="Yoshida Y."/>
            <person name="Fujiwara M."/>
            <person name="Mori M."/>
            <person name="Tomita M."/>
            <person name="Arakawa K."/>
        </authorList>
    </citation>
    <scope>NUCLEOTIDE SEQUENCE [LARGE SCALE GENOMIC DNA]</scope>
</reference>
<protein>
    <submittedName>
        <fullName evidence="2">Uncharacterized protein</fullName>
    </submittedName>
</protein>
<dbReference type="AlphaFoldDB" id="A0A4Y2QI57"/>
<dbReference type="EMBL" id="BGPR01013949">
    <property type="protein sequence ID" value="GBN62967.1"/>
    <property type="molecule type" value="Genomic_DNA"/>
</dbReference>
<keyword evidence="1" id="KW-0812">Transmembrane</keyword>
<accession>A0A4Y2QI57</accession>
<organism evidence="2 3">
    <name type="scientific">Araneus ventricosus</name>
    <name type="common">Orbweaver spider</name>
    <name type="synonym">Epeira ventricosa</name>
    <dbReference type="NCBI Taxonomy" id="182803"/>
    <lineage>
        <taxon>Eukaryota</taxon>
        <taxon>Metazoa</taxon>
        <taxon>Ecdysozoa</taxon>
        <taxon>Arthropoda</taxon>
        <taxon>Chelicerata</taxon>
        <taxon>Arachnida</taxon>
        <taxon>Araneae</taxon>
        <taxon>Araneomorphae</taxon>
        <taxon>Entelegynae</taxon>
        <taxon>Araneoidea</taxon>
        <taxon>Araneidae</taxon>
        <taxon>Araneus</taxon>
    </lineage>
</organism>
<keyword evidence="1" id="KW-0472">Membrane</keyword>
<keyword evidence="1" id="KW-1133">Transmembrane helix</keyword>
<dbReference type="Proteomes" id="UP000499080">
    <property type="component" value="Unassembled WGS sequence"/>
</dbReference>